<name>A0A645DYD2_9ZZZZ</name>
<organism evidence="1">
    <name type="scientific">bioreactor metagenome</name>
    <dbReference type="NCBI Taxonomy" id="1076179"/>
    <lineage>
        <taxon>unclassified sequences</taxon>
        <taxon>metagenomes</taxon>
        <taxon>ecological metagenomes</taxon>
    </lineage>
</organism>
<evidence type="ECO:0000313" key="1">
    <source>
        <dbReference type="EMBL" id="MPM93603.1"/>
    </source>
</evidence>
<protein>
    <submittedName>
        <fullName evidence="1">Uncharacterized protein</fullName>
    </submittedName>
</protein>
<gene>
    <name evidence="1" type="ORF">SDC9_140743</name>
</gene>
<accession>A0A645DYD2</accession>
<dbReference type="EMBL" id="VSSQ01040379">
    <property type="protein sequence ID" value="MPM93603.1"/>
    <property type="molecule type" value="Genomic_DNA"/>
</dbReference>
<reference evidence="1" key="1">
    <citation type="submission" date="2019-08" db="EMBL/GenBank/DDBJ databases">
        <authorList>
            <person name="Kucharzyk K."/>
            <person name="Murdoch R.W."/>
            <person name="Higgins S."/>
            <person name="Loffler F."/>
        </authorList>
    </citation>
    <scope>NUCLEOTIDE SEQUENCE</scope>
</reference>
<sequence length="154" mass="17978">MIGKNPYSKFWIWFSRIKAILTINKISRIDKNFWNFIHLFPSNKIAKTRYNGLHHNRLKLFFNSRCSVNSVINNRNNPAIPTIIKIIDWIVEDLDSNIARAKIEKIKTGVRKKGKCPERRGFSLYIISSLTRFLPSIITLFSSLERISGRNILS</sequence>
<proteinExistence type="predicted"/>
<comment type="caution">
    <text evidence="1">The sequence shown here is derived from an EMBL/GenBank/DDBJ whole genome shotgun (WGS) entry which is preliminary data.</text>
</comment>
<dbReference type="AlphaFoldDB" id="A0A645DYD2"/>